<evidence type="ECO:0000313" key="1">
    <source>
        <dbReference type="EMBL" id="CAG8837272.1"/>
    </source>
</evidence>
<gene>
    <name evidence="1" type="ORF">RPERSI_LOCUS30243</name>
</gene>
<keyword evidence="2" id="KW-1185">Reference proteome</keyword>
<sequence>MKLGRLINIFLLQSISTPGFNEEAIKNTNELFEKLDSYWNLLKNSQSCNDNWFEMDLLPWINRFMTDNISIITTGEQGCSMASYYNTLNSEKFKLE</sequence>
<protein>
    <submittedName>
        <fullName evidence="1">26025_t:CDS:1</fullName>
    </submittedName>
</protein>
<dbReference type="EMBL" id="CAJVQC010117157">
    <property type="protein sequence ID" value="CAG8837272.1"/>
    <property type="molecule type" value="Genomic_DNA"/>
</dbReference>
<comment type="caution">
    <text evidence="1">The sequence shown here is derived from an EMBL/GenBank/DDBJ whole genome shotgun (WGS) entry which is preliminary data.</text>
</comment>
<name>A0ACA9SI08_9GLOM</name>
<feature type="non-terminal residue" evidence="1">
    <location>
        <position position="96"/>
    </location>
</feature>
<accession>A0ACA9SI08</accession>
<reference evidence="1" key="1">
    <citation type="submission" date="2021-06" db="EMBL/GenBank/DDBJ databases">
        <authorList>
            <person name="Kallberg Y."/>
            <person name="Tangrot J."/>
            <person name="Rosling A."/>
        </authorList>
    </citation>
    <scope>NUCLEOTIDE SEQUENCE</scope>
    <source>
        <strain evidence="1">MA461A</strain>
    </source>
</reference>
<dbReference type="Proteomes" id="UP000789920">
    <property type="component" value="Unassembled WGS sequence"/>
</dbReference>
<proteinExistence type="predicted"/>
<organism evidence="1 2">
    <name type="scientific">Racocetra persica</name>
    <dbReference type="NCBI Taxonomy" id="160502"/>
    <lineage>
        <taxon>Eukaryota</taxon>
        <taxon>Fungi</taxon>
        <taxon>Fungi incertae sedis</taxon>
        <taxon>Mucoromycota</taxon>
        <taxon>Glomeromycotina</taxon>
        <taxon>Glomeromycetes</taxon>
        <taxon>Diversisporales</taxon>
        <taxon>Gigasporaceae</taxon>
        <taxon>Racocetra</taxon>
    </lineage>
</organism>
<evidence type="ECO:0000313" key="2">
    <source>
        <dbReference type="Proteomes" id="UP000789920"/>
    </source>
</evidence>